<dbReference type="Proteomes" id="UP000236630">
    <property type="component" value="Unassembled WGS sequence"/>
</dbReference>
<protein>
    <submittedName>
        <fullName evidence="1">Uncharacterized protein</fullName>
    </submittedName>
</protein>
<evidence type="ECO:0000313" key="1">
    <source>
        <dbReference type="EMBL" id="GAY51210.1"/>
    </source>
</evidence>
<keyword evidence="2" id="KW-1185">Reference proteome</keyword>
<gene>
    <name evidence="1" type="ORF">CUMW_132540</name>
</gene>
<organism evidence="1 2">
    <name type="scientific">Citrus unshiu</name>
    <name type="common">Satsuma mandarin</name>
    <name type="synonym">Citrus nobilis var. unshiu</name>
    <dbReference type="NCBI Taxonomy" id="55188"/>
    <lineage>
        <taxon>Eukaryota</taxon>
        <taxon>Viridiplantae</taxon>
        <taxon>Streptophyta</taxon>
        <taxon>Embryophyta</taxon>
        <taxon>Tracheophyta</taxon>
        <taxon>Spermatophyta</taxon>
        <taxon>Magnoliopsida</taxon>
        <taxon>eudicotyledons</taxon>
        <taxon>Gunneridae</taxon>
        <taxon>Pentapetalae</taxon>
        <taxon>rosids</taxon>
        <taxon>malvids</taxon>
        <taxon>Sapindales</taxon>
        <taxon>Rutaceae</taxon>
        <taxon>Aurantioideae</taxon>
        <taxon>Citrus</taxon>
    </lineage>
</organism>
<proteinExistence type="predicted"/>
<comment type="caution">
    <text evidence="1">The sequence shown here is derived from an EMBL/GenBank/DDBJ whole genome shotgun (WGS) entry which is preliminary data.</text>
</comment>
<reference evidence="1 2" key="1">
    <citation type="journal article" date="2017" name="Front. Genet.">
        <title>Draft sequencing of the heterozygous diploid genome of Satsuma (Citrus unshiu Marc.) using a hybrid assembly approach.</title>
        <authorList>
            <person name="Shimizu T."/>
            <person name="Tanizawa Y."/>
            <person name="Mochizuki T."/>
            <person name="Nagasaki H."/>
            <person name="Yoshioka T."/>
            <person name="Toyoda A."/>
            <person name="Fujiyama A."/>
            <person name="Kaminuma E."/>
            <person name="Nakamura Y."/>
        </authorList>
    </citation>
    <scope>NUCLEOTIDE SEQUENCE [LARGE SCALE GENOMIC DNA]</scope>
    <source>
        <strain evidence="2">cv. Miyagawa wase</strain>
    </source>
</reference>
<name>A0A2H5PFS0_CITUN</name>
<sequence>MAQDSRVCLTMDKVRDTLSLRSVKTNGCSNDVEKAVDGPETAIVIRSMVNEFNLIIIGRRYNLGSPPQTSGLKE</sequence>
<accession>A0A2H5PFS0</accession>
<evidence type="ECO:0000313" key="2">
    <source>
        <dbReference type="Proteomes" id="UP000236630"/>
    </source>
</evidence>
<dbReference type="AlphaFoldDB" id="A0A2H5PFS0"/>
<dbReference type="EMBL" id="BDQV01000068">
    <property type="protein sequence ID" value="GAY51210.1"/>
    <property type="molecule type" value="Genomic_DNA"/>
</dbReference>